<sequence length="225" mass="23184">MDTSETACRPAAGCCGHDVKFDGSTPAYRRVLVAVIVINLVGFVAVLAGSLAQGSAALAANALDFLADSVTYAVSLWVIGRSVRLRAGAALAKSASLVVLGLSVLGFAVWRAMTGAAPEGFVITGLGLFGFAANLVAATLLLRFRDGDANVRSVWLCTRNDLAHNLGVAAAGGLVWLTGSRWPDLAAGALLAFIFLQSAWSITRQALVETRVNARSSAALPRAGA</sequence>
<evidence type="ECO:0000256" key="1">
    <source>
        <dbReference type="ARBA" id="ARBA00004141"/>
    </source>
</evidence>
<feature type="transmembrane region" description="Helical" evidence="5">
    <location>
        <begin position="122"/>
        <end position="142"/>
    </location>
</feature>
<dbReference type="Pfam" id="PF01545">
    <property type="entry name" value="Cation_efflux"/>
    <property type="match status" value="1"/>
</dbReference>
<comment type="caution">
    <text evidence="7">The sequence shown here is derived from an EMBL/GenBank/DDBJ whole genome shotgun (WGS) entry which is preliminary data.</text>
</comment>
<feature type="transmembrane region" description="Helical" evidence="5">
    <location>
        <begin position="185"/>
        <end position="203"/>
    </location>
</feature>
<dbReference type="EMBL" id="BSFD01000002">
    <property type="protein sequence ID" value="GLK47789.1"/>
    <property type="molecule type" value="Genomic_DNA"/>
</dbReference>
<comment type="subcellular location">
    <subcellularLocation>
        <location evidence="1">Membrane</location>
        <topology evidence="1">Multi-pass membrane protein</topology>
    </subcellularLocation>
</comment>
<accession>A0ABQ5T716</accession>
<dbReference type="InterPro" id="IPR058533">
    <property type="entry name" value="Cation_efflux_TM"/>
</dbReference>
<evidence type="ECO:0000256" key="4">
    <source>
        <dbReference type="ARBA" id="ARBA00023136"/>
    </source>
</evidence>
<evidence type="ECO:0000313" key="8">
    <source>
        <dbReference type="Proteomes" id="UP001143509"/>
    </source>
</evidence>
<feature type="transmembrane region" description="Helical" evidence="5">
    <location>
        <begin position="31"/>
        <end position="52"/>
    </location>
</feature>
<organism evidence="7 8">
    <name type="scientific">Brevundimonas intermedia</name>
    <dbReference type="NCBI Taxonomy" id="74315"/>
    <lineage>
        <taxon>Bacteria</taxon>
        <taxon>Pseudomonadati</taxon>
        <taxon>Pseudomonadota</taxon>
        <taxon>Alphaproteobacteria</taxon>
        <taxon>Caulobacterales</taxon>
        <taxon>Caulobacteraceae</taxon>
        <taxon>Brevundimonas</taxon>
    </lineage>
</organism>
<evidence type="ECO:0000256" key="5">
    <source>
        <dbReference type="SAM" id="Phobius"/>
    </source>
</evidence>
<evidence type="ECO:0000259" key="6">
    <source>
        <dbReference type="Pfam" id="PF01545"/>
    </source>
</evidence>
<feature type="transmembrane region" description="Helical" evidence="5">
    <location>
        <begin position="91"/>
        <end position="110"/>
    </location>
</feature>
<dbReference type="SUPFAM" id="SSF161111">
    <property type="entry name" value="Cation efflux protein transmembrane domain-like"/>
    <property type="match status" value="1"/>
</dbReference>
<feature type="transmembrane region" description="Helical" evidence="5">
    <location>
        <begin position="162"/>
        <end position="179"/>
    </location>
</feature>
<dbReference type="InterPro" id="IPR027469">
    <property type="entry name" value="Cation_efflux_TMD_sf"/>
</dbReference>
<name>A0ABQ5T716_9CAUL</name>
<dbReference type="RefSeq" id="WP_271164073.1">
    <property type="nucleotide sequence ID" value="NZ_BSFD01000002.1"/>
</dbReference>
<dbReference type="Proteomes" id="UP001143509">
    <property type="component" value="Unassembled WGS sequence"/>
</dbReference>
<evidence type="ECO:0000256" key="3">
    <source>
        <dbReference type="ARBA" id="ARBA00022989"/>
    </source>
</evidence>
<keyword evidence="4 5" id="KW-0472">Membrane</keyword>
<keyword evidence="8" id="KW-1185">Reference proteome</keyword>
<reference evidence="7" key="1">
    <citation type="journal article" date="2014" name="Int. J. Syst. Evol. Microbiol.">
        <title>Complete genome of a new Firmicutes species belonging to the dominant human colonic microbiota ('Ruminococcus bicirculans') reveals two chromosomes and a selective capacity to utilize plant glucans.</title>
        <authorList>
            <consortium name="NISC Comparative Sequencing Program"/>
            <person name="Wegmann U."/>
            <person name="Louis P."/>
            <person name="Goesmann A."/>
            <person name="Henrissat B."/>
            <person name="Duncan S.H."/>
            <person name="Flint H.J."/>
        </authorList>
    </citation>
    <scope>NUCLEOTIDE SEQUENCE</scope>
    <source>
        <strain evidence="7">VKM B-1499</strain>
    </source>
</reference>
<protein>
    <submittedName>
        <fullName evidence="7">Cation transporter</fullName>
    </submittedName>
</protein>
<evidence type="ECO:0000256" key="2">
    <source>
        <dbReference type="ARBA" id="ARBA00022692"/>
    </source>
</evidence>
<feature type="domain" description="Cation efflux protein transmembrane" evidence="6">
    <location>
        <begin position="32"/>
        <end position="207"/>
    </location>
</feature>
<dbReference type="Gene3D" id="1.20.1510.10">
    <property type="entry name" value="Cation efflux protein transmembrane domain"/>
    <property type="match status" value="1"/>
</dbReference>
<reference evidence="7" key="2">
    <citation type="submission" date="2023-01" db="EMBL/GenBank/DDBJ databases">
        <authorList>
            <person name="Sun Q."/>
            <person name="Evtushenko L."/>
        </authorList>
    </citation>
    <scope>NUCLEOTIDE SEQUENCE</scope>
    <source>
        <strain evidence="7">VKM B-1499</strain>
    </source>
</reference>
<keyword evidence="3 5" id="KW-1133">Transmembrane helix</keyword>
<gene>
    <name evidence="7" type="ORF">GCM10017620_07620</name>
</gene>
<evidence type="ECO:0000313" key="7">
    <source>
        <dbReference type="EMBL" id="GLK47789.1"/>
    </source>
</evidence>
<proteinExistence type="predicted"/>
<keyword evidence="2 5" id="KW-0812">Transmembrane</keyword>
<feature type="transmembrane region" description="Helical" evidence="5">
    <location>
        <begin position="58"/>
        <end position="79"/>
    </location>
</feature>